<sequence>MAPALAAEGVFHATGLTTTLTPTLDQLADLEPTTLAIMHGSSYAGDGAAQLRSLRDGYAELAERG</sequence>
<proteinExistence type="predicted"/>
<comment type="caution">
    <text evidence="1">The sequence shown here is derived from an EMBL/GenBank/DDBJ whole genome shotgun (WGS) entry which is preliminary data.</text>
</comment>
<organism evidence="1 2">
    <name type="scientific">Mycobacteroides salmoniphilum</name>
    <dbReference type="NCBI Taxonomy" id="404941"/>
    <lineage>
        <taxon>Bacteria</taxon>
        <taxon>Bacillati</taxon>
        <taxon>Actinomycetota</taxon>
        <taxon>Actinomycetes</taxon>
        <taxon>Mycobacteriales</taxon>
        <taxon>Mycobacteriaceae</taxon>
        <taxon>Mycobacteroides</taxon>
    </lineage>
</organism>
<evidence type="ECO:0000313" key="1">
    <source>
        <dbReference type="EMBL" id="TEA06226.1"/>
    </source>
</evidence>
<dbReference type="EMBL" id="PECL01000007">
    <property type="protein sequence ID" value="TEA06226.1"/>
    <property type="molecule type" value="Genomic_DNA"/>
</dbReference>
<dbReference type="AlphaFoldDB" id="A0A4R8SVA7"/>
<accession>A0A4R8SVA7</accession>
<gene>
    <name evidence="1" type="ORF">CCUG60884_01363</name>
</gene>
<dbReference type="RefSeq" id="WP_234880906.1">
    <property type="nucleotide sequence ID" value="NZ_PECJ01000003.1"/>
</dbReference>
<protein>
    <submittedName>
        <fullName evidence="1">Uncharacterized protein</fullName>
    </submittedName>
</protein>
<evidence type="ECO:0000313" key="2">
    <source>
        <dbReference type="Proteomes" id="UP000294604"/>
    </source>
</evidence>
<name>A0A4R8SVA7_9MYCO</name>
<dbReference type="Proteomes" id="UP000294604">
    <property type="component" value="Unassembled WGS sequence"/>
</dbReference>
<reference evidence="1 2" key="1">
    <citation type="journal article" date="2019" name="Sci. Rep.">
        <title>Extended insight into the Mycobacterium chelonae-abscessus complex through whole genome sequencing of Mycobacterium salmoniphilum outbreak and Mycobacterium salmoniphilum-like strains.</title>
        <authorList>
            <person name="Behra P.R.K."/>
            <person name="Das S."/>
            <person name="Pettersson B.M.F."/>
            <person name="Shirreff L."/>
            <person name="DuCote T."/>
            <person name="Jacobsson K.G."/>
            <person name="Ennis D.G."/>
            <person name="Kirsebom L.A."/>
        </authorList>
    </citation>
    <scope>NUCLEOTIDE SEQUENCE [LARGE SCALE GENOMIC DNA]</scope>
    <source>
        <strain evidence="1 2">CCUG 60884</strain>
    </source>
</reference>